<organism evidence="1 2">
    <name type="scientific">Dreissena polymorpha</name>
    <name type="common">Zebra mussel</name>
    <name type="synonym">Mytilus polymorpha</name>
    <dbReference type="NCBI Taxonomy" id="45954"/>
    <lineage>
        <taxon>Eukaryota</taxon>
        <taxon>Metazoa</taxon>
        <taxon>Spiralia</taxon>
        <taxon>Lophotrochozoa</taxon>
        <taxon>Mollusca</taxon>
        <taxon>Bivalvia</taxon>
        <taxon>Autobranchia</taxon>
        <taxon>Heteroconchia</taxon>
        <taxon>Euheterodonta</taxon>
        <taxon>Imparidentia</taxon>
        <taxon>Neoheterodontei</taxon>
        <taxon>Myida</taxon>
        <taxon>Dreissenoidea</taxon>
        <taxon>Dreissenidae</taxon>
        <taxon>Dreissena</taxon>
    </lineage>
</organism>
<proteinExistence type="predicted"/>
<reference evidence="1" key="1">
    <citation type="journal article" date="2019" name="bioRxiv">
        <title>The Genome of the Zebra Mussel, Dreissena polymorpha: A Resource for Invasive Species Research.</title>
        <authorList>
            <person name="McCartney M.A."/>
            <person name="Auch B."/>
            <person name="Kono T."/>
            <person name="Mallez S."/>
            <person name="Zhang Y."/>
            <person name="Obille A."/>
            <person name="Becker A."/>
            <person name="Abrahante J.E."/>
            <person name="Garbe J."/>
            <person name="Badalamenti J.P."/>
            <person name="Herman A."/>
            <person name="Mangelson H."/>
            <person name="Liachko I."/>
            <person name="Sullivan S."/>
            <person name="Sone E.D."/>
            <person name="Koren S."/>
            <person name="Silverstein K.A.T."/>
            <person name="Beckman K.B."/>
            <person name="Gohl D.M."/>
        </authorList>
    </citation>
    <scope>NUCLEOTIDE SEQUENCE</scope>
    <source>
        <strain evidence="1">Duluth1</strain>
        <tissue evidence="1">Whole animal</tissue>
    </source>
</reference>
<dbReference type="AlphaFoldDB" id="A0A9D4D0J3"/>
<keyword evidence="2" id="KW-1185">Reference proteome</keyword>
<protein>
    <submittedName>
        <fullName evidence="1">Uncharacterized protein</fullName>
    </submittedName>
</protein>
<evidence type="ECO:0000313" key="2">
    <source>
        <dbReference type="Proteomes" id="UP000828390"/>
    </source>
</evidence>
<sequence>MSSAVRSDMSNELSVLLSLMTLGWSSTTLHGELCSGYVGDFVPSIIDVGNPATNLLFGKRTEPMMAANMFTNNMDKNVFD</sequence>
<gene>
    <name evidence="1" type="ORF">DPMN_042260</name>
</gene>
<accession>A0A9D4D0J3</accession>
<evidence type="ECO:0000313" key="1">
    <source>
        <dbReference type="EMBL" id="KAH3735725.1"/>
    </source>
</evidence>
<reference evidence="1" key="2">
    <citation type="submission" date="2020-11" db="EMBL/GenBank/DDBJ databases">
        <authorList>
            <person name="McCartney M.A."/>
            <person name="Auch B."/>
            <person name="Kono T."/>
            <person name="Mallez S."/>
            <person name="Becker A."/>
            <person name="Gohl D.M."/>
            <person name="Silverstein K.A.T."/>
            <person name="Koren S."/>
            <person name="Bechman K.B."/>
            <person name="Herman A."/>
            <person name="Abrahante J.E."/>
            <person name="Garbe J."/>
        </authorList>
    </citation>
    <scope>NUCLEOTIDE SEQUENCE</scope>
    <source>
        <strain evidence="1">Duluth1</strain>
        <tissue evidence="1">Whole animal</tissue>
    </source>
</reference>
<dbReference type="Proteomes" id="UP000828390">
    <property type="component" value="Unassembled WGS sequence"/>
</dbReference>
<comment type="caution">
    <text evidence="1">The sequence shown here is derived from an EMBL/GenBank/DDBJ whole genome shotgun (WGS) entry which is preliminary data.</text>
</comment>
<dbReference type="EMBL" id="JAIWYP010000011">
    <property type="protein sequence ID" value="KAH3735725.1"/>
    <property type="molecule type" value="Genomic_DNA"/>
</dbReference>
<name>A0A9D4D0J3_DREPO</name>